<dbReference type="InterPro" id="IPR052741">
    <property type="entry name" value="Mitochondrial_HTD2"/>
</dbReference>
<evidence type="ECO:0000256" key="1">
    <source>
        <dbReference type="SAM" id="MobiDB-lite"/>
    </source>
</evidence>
<evidence type="ECO:0000313" key="2">
    <source>
        <dbReference type="EMBL" id="CAF9912858.1"/>
    </source>
</evidence>
<dbReference type="GO" id="GO:0005739">
    <property type="term" value="C:mitochondrion"/>
    <property type="evidence" value="ECO:0007669"/>
    <property type="project" value="TreeGrafter"/>
</dbReference>
<feature type="region of interest" description="Disordered" evidence="1">
    <location>
        <begin position="215"/>
        <end position="235"/>
    </location>
</feature>
<keyword evidence="3" id="KW-1185">Reference proteome</keyword>
<dbReference type="Proteomes" id="UP000664169">
    <property type="component" value="Unassembled WGS sequence"/>
</dbReference>
<proteinExistence type="predicted"/>
<dbReference type="GO" id="GO:0019171">
    <property type="term" value="F:(3R)-hydroxyacyl-[acyl-carrier-protein] dehydratase activity"/>
    <property type="evidence" value="ECO:0007669"/>
    <property type="project" value="TreeGrafter"/>
</dbReference>
<dbReference type="Gene3D" id="3.10.129.10">
    <property type="entry name" value="Hotdog Thioesterase"/>
    <property type="match status" value="1"/>
</dbReference>
<dbReference type="EMBL" id="CAJPDQ010000007">
    <property type="protein sequence ID" value="CAF9912858.1"/>
    <property type="molecule type" value="Genomic_DNA"/>
</dbReference>
<dbReference type="SUPFAM" id="SSF54637">
    <property type="entry name" value="Thioesterase/thiol ester dehydrase-isomerase"/>
    <property type="match status" value="1"/>
</dbReference>
<dbReference type="AlphaFoldDB" id="A0A8H3EW50"/>
<sequence length="362" mass="40708">MKLQSLRTCMRTSSIASRKVTLQWTIKRSSSSLDHLHKELTSRKLQVIYDQPNETNSKLLDTTLADFLPPSPVSVADSQTKALWRKGDLSQLRLRPGHHLVYWPPASKLSLLLPDGTDPDQSPGDPFVRRMWAGGRIKFPRSVEMPALDGSLQACTERISDVVIKGNPGDEKVFVTIERCFSGVQKPLTEESEDQLRKQAPSSMVEYRDIVFMKEKPPSKPTQSGGGAKKEPRVVKAPNEPTVSHSLVPTESLLFRFSALTFNAHRIHLDRQYCREVEGHRDLLVHGPLSLTLILELLNRHLQASGEKREIQDISYRNVAPLYATEEMTICLRDKQDGNFDVWVENQEGGLSVKGTATTYSV</sequence>
<dbReference type="PANTHER" id="PTHR28152:SF1">
    <property type="entry name" value="HYDROXYACYL-THIOESTER DEHYDRATASE TYPE 2, MITOCHONDRIAL"/>
    <property type="match status" value="1"/>
</dbReference>
<dbReference type="PANTHER" id="PTHR28152">
    <property type="entry name" value="HYDROXYACYL-THIOESTER DEHYDRATASE TYPE 2, MITOCHONDRIAL"/>
    <property type="match status" value="1"/>
</dbReference>
<reference evidence="2" key="1">
    <citation type="submission" date="2021-03" db="EMBL/GenBank/DDBJ databases">
        <authorList>
            <person name="Tagirdzhanova G."/>
        </authorList>
    </citation>
    <scope>NUCLEOTIDE SEQUENCE</scope>
</reference>
<gene>
    <name evidence="2" type="ORF">GOMPHAMPRED_007791</name>
</gene>
<accession>A0A8H3EW50</accession>
<name>A0A8H3EW50_9LECA</name>
<comment type="caution">
    <text evidence="2">The sequence shown here is derived from an EMBL/GenBank/DDBJ whole genome shotgun (WGS) entry which is preliminary data.</text>
</comment>
<organism evidence="2 3">
    <name type="scientific">Gomphillus americanus</name>
    <dbReference type="NCBI Taxonomy" id="1940652"/>
    <lineage>
        <taxon>Eukaryota</taxon>
        <taxon>Fungi</taxon>
        <taxon>Dikarya</taxon>
        <taxon>Ascomycota</taxon>
        <taxon>Pezizomycotina</taxon>
        <taxon>Lecanoromycetes</taxon>
        <taxon>OSLEUM clade</taxon>
        <taxon>Ostropomycetidae</taxon>
        <taxon>Ostropales</taxon>
        <taxon>Graphidaceae</taxon>
        <taxon>Gomphilloideae</taxon>
        <taxon>Gomphillus</taxon>
    </lineage>
</organism>
<protein>
    <submittedName>
        <fullName evidence="2">Uncharacterized protein</fullName>
    </submittedName>
</protein>
<dbReference type="OrthoDB" id="3257538at2759"/>
<dbReference type="InterPro" id="IPR029069">
    <property type="entry name" value="HotDog_dom_sf"/>
</dbReference>
<evidence type="ECO:0000313" key="3">
    <source>
        <dbReference type="Proteomes" id="UP000664169"/>
    </source>
</evidence>